<dbReference type="GO" id="GO:0019722">
    <property type="term" value="P:calcium-mediated signaling"/>
    <property type="evidence" value="ECO:0007669"/>
    <property type="project" value="InterPro"/>
</dbReference>
<feature type="compositionally biased region" description="Basic and acidic residues" evidence="2">
    <location>
        <begin position="279"/>
        <end position="289"/>
    </location>
</feature>
<dbReference type="GO" id="GO:0005737">
    <property type="term" value="C:cytoplasm"/>
    <property type="evidence" value="ECO:0007669"/>
    <property type="project" value="TreeGrafter"/>
</dbReference>
<gene>
    <name evidence="3" type="ORF">M501DRAFT_1015805</name>
</gene>
<feature type="compositionally biased region" description="Acidic residues" evidence="2">
    <location>
        <begin position="290"/>
        <end position="301"/>
    </location>
</feature>
<accession>A0A9P4VNG8</accession>
<organism evidence="3 4">
    <name type="scientific">Patellaria atrata CBS 101060</name>
    <dbReference type="NCBI Taxonomy" id="1346257"/>
    <lineage>
        <taxon>Eukaryota</taxon>
        <taxon>Fungi</taxon>
        <taxon>Dikarya</taxon>
        <taxon>Ascomycota</taxon>
        <taxon>Pezizomycotina</taxon>
        <taxon>Dothideomycetes</taxon>
        <taxon>Dothideomycetes incertae sedis</taxon>
        <taxon>Patellariales</taxon>
        <taxon>Patellariaceae</taxon>
        <taxon>Patellaria</taxon>
    </lineage>
</organism>
<name>A0A9P4VNG8_9PEZI</name>
<feature type="region of interest" description="Disordered" evidence="2">
    <location>
        <begin position="279"/>
        <end position="348"/>
    </location>
</feature>
<sequence length="348" mass="38619">MESDYSPAASPASSFSLRGGRRSPRPGMLDFSELPKLPYHSKKPVSTNTLVIKGLNNNSILSHEPTYTTFLNLLRTISPKFIHHKWSRDDLLVLIFPTITSADSVKETLRTLSSTQKTQQQTHPHAGTCKYPLSDITVEYGGAAPYKEEDQHLPVPKFEKQHLLSPPPSPPHDWVSREEDPPNKLPHAEDLAFVVPEPELPSSPISPEADTFAPRKRGSTIVYHPKHHSQSADIDLPMIAVENMTDEPVELTEEPEDMGEEDAGDVIIELDAVIRELERTAEEVGKGEPTEESGDSADEDMDAPKLTISGPQADKLREKLLLVIDPPRETGPGKIVKTQRPPVELMEH</sequence>
<protein>
    <recommendedName>
        <fullName evidence="5">Calcipressin</fullName>
    </recommendedName>
</protein>
<dbReference type="GO" id="GO:0005634">
    <property type="term" value="C:nucleus"/>
    <property type="evidence" value="ECO:0007669"/>
    <property type="project" value="TreeGrafter"/>
</dbReference>
<feature type="compositionally biased region" description="Low complexity" evidence="2">
    <location>
        <begin position="1"/>
        <end position="18"/>
    </location>
</feature>
<dbReference type="AlphaFoldDB" id="A0A9P4VNG8"/>
<evidence type="ECO:0008006" key="5">
    <source>
        <dbReference type="Google" id="ProtNLM"/>
    </source>
</evidence>
<reference evidence="3" key="1">
    <citation type="journal article" date="2020" name="Stud. Mycol.">
        <title>101 Dothideomycetes genomes: a test case for predicting lifestyles and emergence of pathogens.</title>
        <authorList>
            <person name="Haridas S."/>
            <person name="Albert R."/>
            <person name="Binder M."/>
            <person name="Bloem J."/>
            <person name="Labutti K."/>
            <person name="Salamov A."/>
            <person name="Andreopoulos B."/>
            <person name="Baker S."/>
            <person name="Barry K."/>
            <person name="Bills G."/>
            <person name="Bluhm B."/>
            <person name="Cannon C."/>
            <person name="Castanera R."/>
            <person name="Culley D."/>
            <person name="Daum C."/>
            <person name="Ezra D."/>
            <person name="Gonzalez J."/>
            <person name="Henrissat B."/>
            <person name="Kuo A."/>
            <person name="Liang C."/>
            <person name="Lipzen A."/>
            <person name="Lutzoni F."/>
            <person name="Magnuson J."/>
            <person name="Mondo S."/>
            <person name="Nolan M."/>
            <person name="Ohm R."/>
            <person name="Pangilinan J."/>
            <person name="Park H.-J."/>
            <person name="Ramirez L."/>
            <person name="Alfaro M."/>
            <person name="Sun H."/>
            <person name="Tritt A."/>
            <person name="Yoshinaga Y."/>
            <person name="Zwiers L.-H."/>
            <person name="Turgeon B."/>
            <person name="Goodwin S."/>
            <person name="Spatafora J."/>
            <person name="Crous P."/>
            <person name="Grigoriev I."/>
        </authorList>
    </citation>
    <scope>NUCLEOTIDE SEQUENCE</scope>
    <source>
        <strain evidence="3">CBS 101060</strain>
    </source>
</reference>
<dbReference type="OrthoDB" id="17212at2759"/>
<dbReference type="EMBL" id="MU006094">
    <property type="protein sequence ID" value="KAF2839711.1"/>
    <property type="molecule type" value="Genomic_DNA"/>
</dbReference>
<dbReference type="Pfam" id="PF04847">
    <property type="entry name" value="Calcipressin"/>
    <property type="match status" value="1"/>
</dbReference>
<feature type="compositionally biased region" description="Basic and acidic residues" evidence="2">
    <location>
        <begin position="174"/>
        <end position="185"/>
    </location>
</feature>
<evidence type="ECO:0000313" key="4">
    <source>
        <dbReference type="Proteomes" id="UP000799429"/>
    </source>
</evidence>
<feature type="region of interest" description="Disordered" evidence="2">
    <location>
        <begin position="160"/>
        <end position="185"/>
    </location>
</feature>
<dbReference type="InterPro" id="IPR006931">
    <property type="entry name" value="Calcipressin"/>
</dbReference>
<evidence type="ECO:0000256" key="2">
    <source>
        <dbReference type="SAM" id="MobiDB-lite"/>
    </source>
</evidence>
<comment type="caution">
    <text evidence="3">The sequence shown here is derived from an EMBL/GenBank/DDBJ whole genome shotgun (WGS) entry which is preliminary data.</text>
</comment>
<evidence type="ECO:0000313" key="3">
    <source>
        <dbReference type="EMBL" id="KAF2839711.1"/>
    </source>
</evidence>
<dbReference type="PANTHER" id="PTHR10300:SF14">
    <property type="entry name" value="PROTEIN SARAH"/>
    <property type="match status" value="1"/>
</dbReference>
<feature type="region of interest" description="Disordered" evidence="2">
    <location>
        <begin position="1"/>
        <end position="29"/>
    </location>
</feature>
<comment type="similarity">
    <text evidence="1">Belongs to the RCAN family.</text>
</comment>
<dbReference type="PANTHER" id="PTHR10300">
    <property type="entry name" value="CALCIPRESSIN"/>
    <property type="match status" value="1"/>
</dbReference>
<dbReference type="GO" id="GO:0008597">
    <property type="term" value="F:calcium-dependent protein serine/threonine phosphatase regulator activity"/>
    <property type="evidence" value="ECO:0007669"/>
    <property type="project" value="TreeGrafter"/>
</dbReference>
<keyword evidence="4" id="KW-1185">Reference proteome</keyword>
<dbReference type="Proteomes" id="UP000799429">
    <property type="component" value="Unassembled WGS sequence"/>
</dbReference>
<evidence type="ECO:0000256" key="1">
    <source>
        <dbReference type="ARBA" id="ARBA00008209"/>
    </source>
</evidence>
<proteinExistence type="inferred from homology"/>